<dbReference type="Proteomes" id="UP001500392">
    <property type="component" value="Unassembled WGS sequence"/>
</dbReference>
<dbReference type="SUPFAM" id="SSF81901">
    <property type="entry name" value="HCP-like"/>
    <property type="match status" value="1"/>
</dbReference>
<keyword evidence="1" id="KW-0732">Signal</keyword>
<evidence type="ECO:0008006" key="4">
    <source>
        <dbReference type="Google" id="ProtNLM"/>
    </source>
</evidence>
<dbReference type="EMBL" id="BAABDM010000016">
    <property type="protein sequence ID" value="GAA4107143.1"/>
    <property type="molecule type" value="Genomic_DNA"/>
</dbReference>
<feature type="chain" id="PRO_5045985252" description="Sel1 repeat family protein" evidence="1">
    <location>
        <begin position="23"/>
        <end position="232"/>
    </location>
</feature>
<comment type="caution">
    <text evidence="2">The sequence shown here is derived from an EMBL/GenBank/DDBJ whole genome shotgun (WGS) entry which is preliminary data.</text>
</comment>
<proteinExistence type="predicted"/>
<evidence type="ECO:0000313" key="3">
    <source>
        <dbReference type="Proteomes" id="UP001500392"/>
    </source>
</evidence>
<gene>
    <name evidence="2" type="ORF">GCM10022414_38050</name>
</gene>
<keyword evidence="3" id="KW-1185">Reference proteome</keyword>
<feature type="signal peptide" evidence="1">
    <location>
        <begin position="1"/>
        <end position="22"/>
    </location>
</feature>
<reference evidence="3" key="1">
    <citation type="journal article" date="2019" name="Int. J. Syst. Evol. Microbiol.">
        <title>The Global Catalogue of Microorganisms (GCM) 10K type strain sequencing project: providing services to taxonomists for standard genome sequencing and annotation.</title>
        <authorList>
            <consortium name="The Broad Institute Genomics Platform"/>
            <consortium name="The Broad Institute Genome Sequencing Center for Infectious Disease"/>
            <person name="Wu L."/>
            <person name="Ma J."/>
        </authorList>
    </citation>
    <scope>NUCLEOTIDE SEQUENCE [LARGE SCALE GENOMIC DNA]</scope>
    <source>
        <strain evidence="3">JCM 17304</strain>
    </source>
</reference>
<dbReference type="RefSeq" id="WP_344939237.1">
    <property type="nucleotide sequence ID" value="NZ_BAABDM010000016.1"/>
</dbReference>
<sequence>MRNFVKICHTLLAIIWCGFCFAGRDPSPTEPRCEAAIKAVEAGAVGDLAILGDCYYYGVKVKKDHQNAQFYYLQGMINNQDYGGLRLGIDLLFSSREKVDKAMGFYLLKTITEGNDSNYRGYASYYLAAFLAQNNSVEKSAEYLKIAVREGSLDGLFAAAYQEILEGNRGGELDELLNSAIEFQRDQGVVNGDLLSFSCWVESQNERVVEYPITSVGAGRIKEKFGECKIKK</sequence>
<evidence type="ECO:0000313" key="2">
    <source>
        <dbReference type="EMBL" id="GAA4107143.1"/>
    </source>
</evidence>
<evidence type="ECO:0000256" key="1">
    <source>
        <dbReference type="SAM" id="SignalP"/>
    </source>
</evidence>
<organism evidence="2 3">
    <name type="scientific">Zhongshania borealis</name>
    <dbReference type="NCBI Taxonomy" id="889488"/>
    <lineage>
        <taxon>Bacteria</taxon>
        <taxon>Pseudomonadati</taxon>
        <taxon>Pseudomonadota</taxon>
        <taxon>Gammaproteobacteria</taxon>
        <taxon>Cellvibrionales</taxon>
        <taxon>Spongiibacteraceae</taxon>
        <taxon>Zhongshania</taxon>
    </lineage>
</organism>
<accession>A0ABP7X8A3</accession>
<dbReference type="InterPro" id="IPR011990">
    <property type="entry name" value="TPR-like_helical_dom_sf"/>
</dbReference>
<protein>
    <recommendedName>
        <fullName evidence="4">Sel1 repeat family protein</fullName>
    </recommendedName>
</protein>
<dbReference type="Gene3D" id="1.25.40.10">
    <property type="entry name" value="Tetratricopeptide repeat domain"/>
    <property type="match status" value="1"/>
</dbReference>
<name>A0ABP7X8A3_9GAMM</name>